<dbReference type="PANTHER" id="PTHR43702:SF3">
    <property type="entry name" value="PROTEIN TSGA"/>
    <property type="match status" value="1"/>
</dbReference>
<dbReference type="GO" id="GO:0022857">
    <property type="term" value="F:transmembrane transporter activity"/>
    <property type="evidence" value="ECO:0007669"/>
    <property type="project" value="InterPro"/>
</dbReference>
<gene>
    <name evidence="8" type="ORF">OM075_22285</name>
</gene>
<evidence type="ECO:0000256" key="3">
    <source>
        <dbReference type="ARBA" id="ARBA00022692"/>
    </source>
</evidence>
<proteinExistence type="predicted"/>
<reference evidence="8" key="1">
    <citation type="submission" date="2022-10" db="EMBL/GenBank/DDBJ databases">
        <authorList>
            <person name="Yu W.X."/>
        </authorList>
    </citation>
    <scope>NUCLEOTIDE SEQUENCE</scope>
    <source>
        <strain evidence="8">AAT</strain>
    </source>
</reference>
<dbReference type="AlphaFoldDB" id="A0AAE3M8J0"/>
<evidence type="ECO:0000256" key="2">
    <source>
        <dbReference type="ARBA" id="ARBA00022475"/>
    </source>
</evidence>
<dbReference type="Gene3D" id="1.20.1250.20">
    <property type="entry name" value="MFS general substrate transporter like domains"/>
    <property type="match status" value="2"/>
</dbReference>
<evidence type="ECO:0000256" key="1">
    <source>
        <dbReference type="ARBA" id="ARBA00004429"/>
    </source>
</evidence>
<dbReference type="Pfam" id="PF07690">
    <property type="entry name" value="MFS_1"/>
    <property type="match status" value="1"/>
</dbReference>
<dbReference type="InterPro" id="IPR036259">
    <property type="entry name" value="MFS_trans_sf"/>
</dbReference>
<feature type="transmembrane region" description="Helical" evidence="6">
    <location>
        <begin position="20"/>
        <end position="43"/>
    </location>
</feature>
<name>A0AAE3M8J0_9BACT</name>
<dbReference type="PROSITE" id="PS50850">
    <property type="entry name" value="MFS"/>
    <property type="match status" value="1"/>
</dbReference>
<feature type="transmembrane region" description="Helical" evidence="6">
    <location>
        <begin position="80"/>
        <end position="101"/>
    </location>
</feature>
<accession>A0AAE3M8J0</accession>
<evidence type="ECO:0000256" key="6">
    <source>
        <dbReference type="SAM" id="Phobius"/>
    </source>
</evidence>
<feature type="transmembrane region" description="Helical" evidence="6">
    <location>
        <begin position="142"/>
        <end position="162"/>
    </location>
</feature>
<feature type="transmembrane region" description="Helical" evidence="6">
    <location>
        <begin position="229"/>
        <end position="247"/>
    </location>
</feature>
<evidence type="ECO:0000313" key="9">
    <source>
        <dbReference type="Proteomes" id="UP001209229"/>
    </source>
</evidence>
<feature type="transmembrane region" description="Helical" evidence="6">
    <location>
        <begin position="279"/>
        <end position="301"/>
    </location>
</feature>
<keyword evidence="4 6" id="KW-1133">Transmembrane helix</keyword>
<feature type="transmembrane region" description="Helical" evidence="6">
    <location>
        <begin position="254"/>
        <end position="273"/>
    </location>
</feature>
<feature type="domain" description="Major facilitator superfamily (MFS) profile" evidence="7">
    <location>
        <begin position="1"/>
        <end position="362"/>
    </location>
</feature>
<feature type="transmembrane region" description="Helical" evidence="6">
    <location>
        <begin position="55"/>
        <end position="74"/>
    </location>
</feature>
<feature type="transmembrane region" description="Helical" evidence="6">
    <location>
        <begin position="183"/>
        <end position="209"/>
    </location>
</feature>
<dbReference type="Proteomes" id="UP001209229">
    <property type="component" value="Unassembled WGS sequence"/>
</dbReference>
<comment type="subcellular location">
    <subcellularLocation>
        <location evidence="1">Cell inner membrane</location>
        <topology evidence="1">Multi-pass membrane protein</topology>
    </subcellularLocation>
</comment>
<dbReference type="EMBL" id="JAPDPJ010000089">
    <property type="protein sequence ID" value="MCW3789209.1"/>
    <property type="molecule type" value="Genomic_DNA"/>
</dbReference>
<keyword evidence="5 6" id="KW-0472">Membrane</keyword>
<feature type="transmembrane region" description="Helical" evidence="6">
    <location>
        <begin position="313"/>
        <end position="332"/>
    </location>
</feature>
<dbReference type="SUPFAM" id="SSF103473">
    <property type="entry name" value="MFS general substrate transporter"/>
    <property type="match status" value="1"/>
</dbReference>
<comment type="caution">
    <text evidence="8">The sequence shown here is derived from an EMBL/GenBank/DDBJ whole genome shotgun (WGS) entry which is preliminary data.</text>
</comment>
<organism evidence="8 9">
    <name type="scientific">Plebeiibacterium sediminum</name>
    <dbReference type="NCBI Taxonomy" id="2992112"/>
    <lineage>
        <taxon>Bacteria</taxon>
        <taxon>Pseudomonadati</taxon>
        <taxon>Bacteroidota</taxon>
        <taxon>Bacteroidia</taxon>
        <taxon>Marinilabiliales</taxon>
        <taxon>Marinilabiliaceae</taxon>
        <taxon>Plebeiibacterium</taxon>
    </lineage>
</organism>
<evidence type="ECO:0000313" key="8">
    <source>
        <dbReference type="EMBL" id="MCW3789209.1"/>
    </source>
</evidence>
<sequence length="362" mass="38882">MSFVDLVGIGVDRIKDDFELSAMLAQLIPAVAFFWFFALSVPIGVLQAKYGKKTLLNVGAFITGIGLILPFVIYSFGTVLIGFAFLGIGNTIVQVSANPLLVEVVPNNKTSSFLSFSQFVKAIGSMLGAPLAAFFTAQYGDWKILFLTFGVTSLLTVLWLSTTKIQESKNQESTVSLLSSFKLLNNGYILSMVLCIFLVVGIDVGYNSFSGQYFINNLGLGQITAENGRSIYFLGRMIGAFLGSILLTKIASRIFLVGTTIISLAFLLLILIMGPVSALVLTFLIGLSVANIFPLVFSLSVQKYPERSSEISGLMMMAVSGGAVIPFIMGAISDLSNTLFGMLILAICTSIILALVLSNIKK</sequence>
<dbReference type="RefSeq" id="WP_301192765.1">
    <property type="nucleotide sequence ID" value="NZ_JAPDPJ010000089.1"/>
</dbReference>
<dbReference type="GO" id="GO:0005886">
    <property type="term" value="C:plasma membrane"/>
    <property type="evidence" value="ECO:0007669"/>
    <property type="project" value="UniProtKB-SubCell"/>
</dbReference>
<keyword evidence="3 6" id="KW-0812">Transmembrane</keyword>
<dbReference type="PANTHER" id="PTHR43702">
    <property type="entry name" value="L-FUCOSE-PROTON SYMPORTER"/>
    <property type="match status" value="1"/>
</dbReference>
<keyword evidence="2" id="KW-1003">Cell membrane</keyword>
<feature type="transmembrane region" description="Helical" evidence="6">
    <location>
        <begin position="338"/>
        <end position="357"/>
    </location>
</feature>
<dbReference type="InterPro" id="IPR020846">
    <property type="entry name" value="MFS_dom"/>
</dbReference>
<evidence type="ECO:0000256" key="5">
    <source>
        <dbReference type="ARBA" id="ARBA00023136"/>
    </source>
</evidence>
<dbReference type="InterPro" id="IPR011701">
    <property type="entry name" value="MFS"/>
</dbReference>
<evidence type="ECO:0000256" key="4">
    <source>
        <dbReference type="ARBA" id="ARBA00022989"/>
    </source>
</evidence>
<dbReference type="InterPro" id="IPR050375">
    <property type="entry name" value="MFS_TsgA-like"/>
</dbReference>
<feature type="transmembrane region" description="Helical" evidence="6">
    <location>
        <begin position="113"/>
        <end position="136"/>
    </location>
</feature>
<protein>
    <submittedName>
        <fullName evidence="8">MFS transporter</fullName>
    </submittedName>
</protein>
<keyword evidence="9" id="KW-1185">Reference proteome</keyword>
<evidence type="ECO:0000259" key="7">
    <source>
        <dbReference type="PROSITE" id="PS50850"/>
    </source>
</evidence>